<dbReference type="InterPro" id="IPR046806">
    <property type="entry name" value="MrpA_C/MbhE"/>
</dbReference>
<dbReference type="RefSeq" id="WP_043389536.1">
    <property type="nucleotide sequence ID" value="NZ_JPMI01000011.1"/>
</dbReference>
<feature type="transmembrane region" description="Helical" evidence="10">
    <location>
        <begin position="29"/>
        <end position="51"/>
    </location>
</feature>
<feature type="transmembrane region" description="Helical" evidence="10">
    <location>
        <begin position="298"/>
        <end position="319"/>
    </location>
</feature>
<dbReference type="PANTHER" id="PTHR43373">
    <property type="entry name" value="NA(+)/H(+) ANTIPORTER SUBUNIT"/>
    <property type="match status" value="1"/>
</dbReference>
<sequence>MFLPILLLLGFVAAALAPAVVRVGPRASGLVLGLVPLGLTVGLATLVPAALSDTPPTFHMDWVPELGIAFTLRADGLALLMGLLITGLGTLIVVYAGEYLKEHPRLGGFQGWLLLFMASMLGLVLADNGLLLYVFWELTTVSSFFLIGFESEKEEARQAALRALLVTVLGGQALLLGLLLMGWVAGTLTLSELPAAAPALREGPLSLAILLLVLGGAFTKSAQVPFHFWLPGAMAAPTPASAYLHAATMVKAGVYLLARLSPVLGGTPAWQGTLVAAGLVTMVGGALLSFGQTDMKRVLAYATVSVLGTLVLLLGLGTAEAAQAMVVYLVAHAFYKGSLFLVTGMVDHGAGTRELPRLGGLARAMPFTGSTAGLAALSMMGLPPLFGFIGKELVYESSLHTPGGWGLGAGVALGFVLLVGTALRTGVRPFLGPPSGDGTVHEAGPALWVPSLLLAAGGLVLGLMPGLTEPLLARAASDIAGPEGGHLELSLWHGLTPALGLSVASLALGGAAFALREPLGRALGALHLERWGAERLYHLSVSGMVRLADTQTRVLQNGSLHRYTFVTVGTLVGLLALALVSRVRWLQFPQEELRFYEVVLLVLLVLSALAAIRTRSVLTAVILLGVVGLSEALVYVLLGAPDLALTQVVVQTLTVILFALVFSRFPVPAHRERHSRLWDAALSVAAGGVITWALMNITAQPRHTELARTYAARSAGEAHGLNIVNTILVDFRALDTMGETAVLATAGLGVYLLFRRPRQRKHV</sequence>
<evidence type="ECO:0000256" key="6">
    <source>
        <dbReference type="ARBA" id="ARBA00022989"/>
    </source>
</evidence>
<evidence type="ECO:0000256" key="3">
    <source>
        <dbReference type="ARBA" id="ARBA00022449"/>
    </source>
</evidence>
<feature type="transmembrane region" description="Helical" evidence="10">
    <location>
        <begin position="617"/>
        <end position="638"/>
    </location>
</feature>
<feature type="domain" description="NADH-Ubiquinone oxidoreductase (complex I) chain 5 N-terminal" evidence="12">
    <location>
        <begin position="65"/>
        <end position="108"/>
    </location>
</feature>
<evidence type="ECO:0000313" key="16">
    <source>
        <dbReference type="Proteomes" id="UP000028547"/>
    </source>
</evidence>
<feature type="transmembrane region" description="Helical" evidence="10">
    <location>
        <begin position="491"/>
        <end position="515"/>
    </location>
</feature>
<protein>
    <submittedName>
        <fullName evidence="15">NADH-quinone oxidoreductase subunit F</fullName>
    </submittedName>
</protein>
<evidence type="ECO:0000259" key="13">
    <source>
        <dbReference type="Pfam" id="PF13244"/>
    </source>
</evidence>
<keyword evidence="3" id="KW-0050">Antiport</keyword>
<keyword evidence="4" id="KW-1003">Cell membrane</keyword>
<organism evidence="15 16">
    <name type="scientific">Archangium violaceum Cb vi76</name>
    <dbReference type="NCBI Taxonomy" id="1406225"/>
    <lineage>
        <taxon>Bacteria</taxon>
        <taxon>Pseudomonadati</taxon>
        <taxon>Myxococcota</taxon>
        <taxon>Myxococcia</taxon>
        <taxon>Myxococcales</taxon>
        <taxon>Cystobacterineae</taxon>
        <taxon>Archangiaceae</taxon>
        <taxon>Archangium</taxon>
    </lineage>
</organism>
<dbReference type="Gene3D" id="1.20.120.1200">
    <property type="entry name" value="NADH-ubiquinone/plastoquinone oxidoreductase chain 6, subunit NuoJ"/>
    <property type="match status" value="1"/>
</dbReference>
<keyword evidence="5 9" id="KW-0812">Transmembrane</keyword>
<feature type="transmembrane region" description="Helical" evidence="10">
    <location>
        <begin position="444"/>
        <end position="464"/>
    </location>
</feature>
<evidence type="ECO:0000259" key="14">
    <source>
        <dbReference type="Pfam" id="PF20501"/>
    </source>
</evidence>
<feature type="transmembrane region" description="Helical" evidence="10">
    <location>
        <begin position="563"/>
        <end position="581"/>
    </location>
</feature>
<evidence type="ECO:0000259" key="12">
    <source>
        <dbReference type="Pfam" id="PF00662"/>
    </source>
</evidence>
<evidence type="ECO:0000256" key="7">
    <source>
        <dbReference type="ARBA" id="ARBA00023065"/>
    </source>
</evidence>
<dbReference type="Pfam" id="PF00361">
    <property type="entry name" value="Proton_antipo_M"/>
    <property type="match status" value="1"/>
</dbReference>
<dbReference type="Pfam" id="PF20501">
    <property type="entry name" value="MbhE"/>
    <property type="match status" value="1"/>
</dbReference>
<feature type="domain" description="MrpA C-terminal/MbhE" evidence="14">
    <location>
        <begin position="676"/>
        <end position="758"/>
    </location>
</feature>
<proteinExistence type="predicted"/>
<name>A0A084T147_9BACT</name>
<dbReference type="GO" id="GO:0006811">
    <property type="term" value="P:monoatomic ion transport"/>
    <property type="evidence" value="ECO:0007669"/>
    <property type="project" value="UniProtKB-KW"/>
</dbReference>
<feature type="transmembrane region" description="Helical" evidence="10">
    <location>
        <begin position="593"/>
        <end position="612"/>
    </location>
</feature>
<dbReference type="AlphaFoldDB" id="A0A084T147"/>
<dbReference type="InterPro" id="IPR001750">
    <property type="entry name" value="ND/Mrp_TM"/>
</dbReference>
<dbReference type="InterPro" id="IPR050616">
    <property type="entry name" value="CPA3_Na-H_Antiporter_A"/>
</dbReference>
<evidence type="ECO:0000256" key="8">
    <source>
        <dbReference type="ARBA" id="ARBA00023136"/>
    </source>
</evidence>
<dbReference type="GO" id="GO:0005886">
    <property type="term" value="C:plasma membrane"/>
    <property type="evidence" value="ECO:0007669"/>
    <property type="project" value="UniProtKB-SubCell"/>
</dbReference>
<evidence type="ECO:0000256" key="4">
    <source>
        <dbReference type="ARBA" id="ARBA00022475"/>
    </source>
</evidence>
<dbReference type="InterPro" id="IPR042106">
    <property type="entry name" value="Nuo/plastoQ_OxRdtase_6_NuoJ"/>
</dbReference>
<evidence type="ECO:0000256" key="9">
    <source>
        <dbReference type="RuleBase" id="RU000320"/>
    </source>
</evidence>
<evidence type="ECO:0000259" key="11">
    <source>
        <dbReference type="Pfam" id="PF00361"/>
    </source>
</evidence>
<dbReference type="EMBL" id="JPMI01000011">
    <property type="protein sequence ID" value="KFA94432.1"/>
    <property type="molecule type" value="Genomic_DNA"/>
</dbReference>
<keyword evidence="8 10" id="KW-0472">Membrane</keyword>
<dbReference type="Pfam" id="PF13244">
    <property type="entry name" value="MbhD"/>
    <property type="match status" value="1"/>
</dbReference>
<dbReference type="Proteomes" id="UP000028547">
    <property type="component" value="Unassembled WGS sequence"/>
</dbReference>
<dbReference type="PANTHER" id="PTHR43373:SF1">
    <property type="entry name" value="NA(+)_H(+) ANTIPORTER SUBUNIT A"/>
    <property type="match status" value="1"/>
</dbReference>
<comment type="caution">
    <text evidence="15">The sequence shown here is derived from an EMBL/GenBank/DDBJ whole genome shotgun (WGS) entry which is preliminary data.</text>
</comment>
<gene>
    <name evidence="15" type="ORF">Q664_02575</name>
</gene>
<feature type="transmembrane region" description="Helical" evidence="10">
    <location>
        <begin position="677"/>
        <end position="695"/>
    </location>
</feature>
<dbReference type="Pfam" id="PF00662">
    <property type="entry name" value="Proton_antipo_N"/>
    <property type="match status" value="1"/>
</dbReference>
<evidence type="ECO:0000256" key="10">
    <source>
        <dbReference type="SAM" id="Phobius"/>
    </source>
</evidence>
<evidence type="ECO:0000256" key="2">
    <source>
        <dbReference type="ARBA" id="ARBA00022448"/>
    </source>
</evidence>
<feature type="domain" description="NADH:quinone oxidoreductase/Mrp antiporter transmembrane" evidence="11">
    <location>
        <begin position="126"/>
        <end position="412"/>
    </location>
</feature>
<dbReference type="InterPro" id="IPR001516">
    <property type="entry name" value="Proton_antipo_N"/>
</dbReference>
<feature type="transmembrane region" description="Helical" evidence="10">
    <location>
        <begin position="325"/>
        <end position="346"/>
    </location>
</feature>
<evidence type="ECO:0000256" key="1">
    <source>
        <dbReference type="ARBA" id="ARBA00004651"/>
    </source>
</evidence>
<dbReference type="PRINTS" id="PR01434">
    <property type="entry name" value="NADHDHGNASE5"/>
</dbReference>
<feature type="transmembrane region" description="Helical" evidence="10">
    <location>
        <begin position="367"/>
        <end position="390"/>
    </location>
</feature>
<dbReference type="InterPro" id="IPR025383">
    <property type="entry name" value="MrpA_C/MbhD"/>
</dbReference>
<dbReference type="GO" id="GO:0015297">
    <property type="term" value="F:antiporter activity"/>
    <property type="evidence" value="ECO:0007669"/>
    <property type="project" value="UniProtKB-KW"/>
</dbReference>
<keyword evidence="7" id="KW-0406">Ion transport</keyword>
<feature type="domain" description="MrpA C-terminal/MbhD" evidence="13">
    <location>
        <begin position="602"/>
        <end position="666"/>
    </location>
</feature>
<comment type="subcellular location">
    <subcellularLocation>
        <location evidence="1">Cell membrane</location>
        <topology evidence="1">Multi-pass membrane protein</topology>
    </subcellularLocation>
    <subcellularLocation>
        <location evidence="9">Membrane</location>
        <topology evidence="9">Multi-pass membrane protein</topology>
    </subcellularLocation>
</comment>
<reference evidence="15 16" key="1">
    <citation type="submission" date="2014-07" db="EMBL/GenBank/DDBJ databases">
        <title>Draft Genome Sequence of Gephyronic Acid Producer, Cystobacter violaceus Strain Cb vi76.</title>
        <authorList>
            <person name="Stevens D.C."/>
            <person name="Young J."/>
            <person name="Carmichael R."/>
            <person name="Tan J."/>
            <person name="Taylor R.E."/>
        </authorList>
    </citation>
    <scope>NUCLEOTIDE SEQUENCE [LARGE SCALE GENOMIC DNA]</scope>
    <source>
        <strain evidence="15 16">Cb vi76</strain>
    </source>
</reference>
<feature type="transmembrane region" description="Helical" evidence="10">
    <location>
        <begin position="270"/>
        <end position="291"/>
    </location>
</feature>
<feature type="transmembrane region" description="Helical" evidence="10">
    <location>
        <begin position="109"/>
        <end position="136"/>
    </location>
</feature>
<feature type="transmembrane region" description="Helical" evidence="10">
    <location>
        <begin position="644"/>
        <end position="665"/>
    </location>
</feature>
<keyword evidence="6 10" id="KW-1133">Transmembrane helix</keyword>
<accession>A0A084T147</accession>
<keyword evidence="2" id="KW-0813">Transport</keyword>
<feature type="transmembrane region" description="Helical" evidence="10">
    <location>
        <begin position="77"/>
        <end position="97"/>
    </location>
</feature>
<evidence type="ECO:0000313" key="15">
    <source>
        <dbReference type="EMBL" id="KFA94432.1"/>
    </source>
</evidence>
<feature type="transmembrane region" description="Helical" evidence="10">
    <location>
        <begin position="402"/>
        <end position="423"/>
    </location>
</feature>
<feature type="transmembrane region" description="Helical" evidence="10">
    <location>
        <begin position="205"/>
        <end position="230"/>
    </location>
</feature>
<evidence type="ECO:0000256" key="5">
    <source>
        <dbReference type="ARBA" id="ARBA00022692"/>
    </source>
</evidence>
<feature type="transmembrane region" description="Helical" evidence="10">
    <location>
        <begin position="736"/>
        <end position="754"/>
    </location>
</feature>
<feature type="transmembrane region" description="Helical" evidence="10">
    <location>
        <begin position="163"/>
        <end position="185"/>
    </location>
</feature>